<dbReference type="AlphaFoldDB" id="A0A9D2BIX9"/>
<dbReference type="InterPro" id="IPR013783">
    <property type="entry name" value="Ig-like_fold"/>
</dbReference>
<dbReference type="Pfam" id="PF16403">
    <property type="entry name" value="Bact_surface_Ig-like"/>
    <property type="match status" value="1"/>
</dbReference>
<comment type="caution">
    <text evidence="2">The sequence shown here is derived from an EMBL/GenBank/DDBJ whole genome shotgun (WGS) entry which is preliminary data.</text>
</comment>
<dbReference type="EMBL" id="DXEK01000082">
    <property type="protein sequence ID" value="HIX76934.1"/>
    <property type="molecule type" value="Genomic_DNA"/>
</dbReference>
<dbReference type="InterPro" id="IPR032179">
    <property type="entry name" value="Cry22Aa_Ig-like"/>
</dbReference>
<dbReference type="Proteomes" id="UP000886890">
    <property type="component" value="Unassembled WGS sequence"/>
</dbReference>
<protein>
    <submittedName>
        <fullName evidence="2">DUF5011 domain-containing protein</fullName>
    </submittedName>
</protein>
<accession>A0A9D2BIX9</accession>
<evidence type="ECO:0000313" key="2">
    <source>
        <dbReference type="EMBL" id="HIX76934.1"/>
    </source>
</evidence>
<evidence type="ECO:0000259" key="1">
    <source>
        <dbReference type="Pfam" id="PF16403"/>
    </source>
</evidence>
<gene>
    <name evidence="2" type="ORF">H9734_04970</name>
</gene>
<evidence type="ECO:0000313" key="3">
    <source>
        <dbReference type="Proteomes" id="UP000886890"/>
    </source>
</evidence>
<proteinExistence type="predicted"/>
<dbReference type="Gene3D" id="2.60.40.10">
    <property type="entry name" value="Immunoglobulins"/>
    <property type="match status" value="3"/>
</dbReference>
<sequence length="291" mass="31723">MSKAKTASILLFAVSLALFLFCIFVREGGQDQSGPEIQMDQQEIQVSIAADDATLLQGVTATDRKDGDVTDSLVVESISNFIEKGRRKVSIVAFDSDNHVTRAERDIVYTDYTSPTFTLDAPLRFSMDAESLTEGLHAQDCLDGDITSKIQMSFQDDISYYSAGQYQVTFSVANSAGDVKNLPVTLELYDPAQETEGPSLTLNQYLVNLSVGEGFDPWGYLDSVTINNYQYVRGEDGALYGTLTGEVLDSSAVQIENPVDTNTPGVYEVVYSAYDEDGTQGTIRLIVSVNG</sequence>
<reference evidence="2" key="1">
    <citation type="journal article" date="2021" name="PeerJ">
        <title>Extensive microbial diversity within the chicken gut microbiome revealed by metagenomics and culture.</title>
        <authorList>
            <person name="Gilroy R."/>
            <person name="Ravi A."/>
            <person name="Getino M."/>
            <person name="Pursley I."/>
            <person name="Horton D.L."/>
            <person name="Alikhan N.F."/>
            <person name="Baker D."/>
            <person name="Gharbi K."/>
            <person name="Hall N."/>
            <person name="Watson M."/>
            <person name="Adriaenssens E.M."/>
            <person name="Foster-Nyarko E."/>
            <person name="Jarju S."/>
            <person name="Secka A."/>
            <person name="Antonio M."/>
            <person name="Oren A."/>
            <person name="Chaudhuri R.R."/>
            <person name="La Ragione R."/>
            <person name="Hildebrand F."/>
            <person name="Pallen M.J."/>
        </authorList>
    </citation>
    <scope>NUCLEOTIDE SEQUENCE</scope>
    <source>
        <strain evidence="2">CHK183-1962</strain>
    </source>
</reference>
<name>A0A9D2BIX9_9FIRM</name>
<reference evidence="2" key="2">
    <citation type="submission" date="2021-04" db="EMBL/GenBank/DDBJ databases">
        <authorList>
            <person name="Gilroy R."/>
        </authorList>
    </citation>
    <scope>NUCLEOTIDE SEQUENCE</scope>
    <source>
        <strain evidence="2">CHK183-1962</strain>
    </source>
</reference>
<feature type="domain" description="Pesticidal crystal protein Cry22Aa Ig-like" evidence="1">
    <location>
        <begin position="251"/>
        <end position="284"/>
    </location>
</feature>
<organism evidence="2 3">
    <name type="scientific">Candidatus Fusicatenibacter merdavium</name>
    <dbReference type="NCBI Taxonomy" id="2838600"/>
    <lineage>
        <taxon>Bacteria</taxon>
        <taxon>Bacillati</taxon>
        <taxon>Bacillota</taxon>
        <taxon>Clostridia</taxon>
        <taxon>Lachnospirales</taxon>
        <taxon>Lachnospiraceae</taxon>
        <taxon>Fusicatenibacter</taxon>
    </lineage>
</organism>